<dbReference type="EMBL" id="CP144745">
    <property type="protein sequence ID" value="WVZ54144.1"/>
    <property type="molecule type" value="Genomic_DNA"/>
</dbReference>
<protein>
    <submittedName>
        <fullName evidence="2">Uncharacterized protein</fullName>
    </submittedName>
</protein>
<dbReference type="AlphaFoldDB" id="A0AAQ3PR70"/>
<keyword evidence="3" id="KW-1185">Reference proteome</keyword>
<evidence type="ECO:0000313" key="2">
    <source>
        <dbReference type="EMBL" id="WVZ54144.1"/>
    </source>
</evidence>
<organism evidence="2 3">
    <name type="scientific">Paspalum notatum var. saurae</name>
    <dbReference type="NCBI Taxonomy" id="547442"/>
    <lineage>
        <taxon>Eukaryota</taxon>
        <taxon>Viridiplantae</taxon>
        <taxon>Streptophyta</taxon>
        <taxon>Embryophyta</taxon>
        <taxon>Tracheophyta</taxon>
        <taxon>Spermatophyta</taxon>
        <taxon>Magnoliopsida</taxon>
        <taxon>Liliopsida</taxon>
        <taxon>Poales</taxon>
        <taxon>Poaceae</taxon>
        <taxon>PACMAD clade</taxon>
        <taxon>Panicoideae</taxon>
        <taxon>Andropogonodae</taxon>
        <taxon>Paspaleae</taxon>
        <taxon>Paspalinae</taxon>
        <taxon>Paspalum</taxon>
    </lineage>
</organism>
<evidence type="ECO:0000256" key="1">
    <source>
        <dbReference type="SAM" id="MobiDB-lite"/>
    </source>
</evidence>
<evidence type="ECO:0000313" key="3">
    <source>
        <dbReference type="Proteomes" id="UP001341281"/>
    </source>
</evidence>
<reference evidence="2 3" key="1">
    <citation type="submission" date="2024-02" db="EMBL/GenBank/DDBJ databases">
        <title>High-quality chromosome-scale genome assembly of Pensacola bahiagrass (Paspalum notatum Flugge var. saurae).</title>
        <authorList>
            <person name="Vega J.M."/>
            <person name="Podio M."/>
            <person name="Orjuela J."/>
            <person name="Siena L.A."/>
            <person name="Pessino S.C."/>
            <person name="Combes M.C."/>
            <person name="Mariac C."/>
            <person name="Albertini E."/>
            <person name="Pupilli F."/>
            <person name="Ortiz J.P.A."/>
            <person name="Leblanc O."/>
        </authorList>
    </citation>
    <scope>NUCLEOTIDE SEQUENCE [LARGE SCALE GENOMIC DNA]</scope>
    <source>
        <strain evidence="2">R1</strain>
        <tissue evidence="2">Leaf</tissue>
    </source>
</reference>
<name>A0AAQ3PR70_PASNO</name>
<feature type="region of interest" description="Disordered" evidence="1">
    <location>
        <begin position="1"/>
        <end position="21"/>
    </location>
</feature>
<gene>
    <name evidence="2" type="ORF">U9M48_004994</name>
</gene>
<sequence length="60" mass="6529">MVLPAQSLPCSLPSTVRDHNKNAADNAGDVWSLQEVNASIQEVPKLARNFLNHSSASREN</sequence>
<accession>A0AAQ3PR70</accession>
<dbReference type="Proteomes" id="UP001341281">
    <property type="component" value="Chromosome 01"/>
</dbReference>
<proteinExistence type="predicted"/>